<reference evidence="2 3" key="1">
    <citation type="journal article" date="2021" name="BMC Genomics">
        <title>Telomere-to-telomere genome assembly of asparaginase-producing Trichoderma simmonsii.</title>
        <authorList>
            <person name="Chung D."/>
            <person name="Kwon Y.M."/>
            <person name="Yang Y."/>
        </authorList>
    </citation>
    <scope>NUCLEOTIDE SEQUENCE [LARGE SCALE GENOMIC DNA]</scope>
    <source>
        <strain evidence="2 3">GH-Sj1</strain>
    </source>
</reference>
<name>A0A8G0PHE8_9HYPO</name>
<dbReference type="PANTHER" id="PTHR35041">
    <property type="entry name" value="MEDIATOR OF RNA POLYMERASE II TRANSCRIPTION SUBUNIT 1"/>
    <property type="match status" value="1"/>
</dbReference>
<keyword evidence="3" id="KW-1185">Reference proteome</keyword>
<sequence>MSTMLPEWAAHRARGMMVIMLLLGAAFAVGHHFFYRSLSGKPPPSIIYFGGFAGGLTGQQVNLAVGSAFAFSVNSALGAAITTAADQAFWTAIRTKSSRLEVVDNLPTATTNVWSIFDFRLWKKSLTRMVLATIFWLLCVTSFITPATLNVGWSVVKSKSIARVPQVDFTSLNFANIEGEGDLTPTFVYSNPQYPVLQAVAGSTTGGQILPISSPHQNATWLLEFDGPALSCQEIDKESALYEDFTNNILITMVAGGKSGTYYPCMRSFGYISWVPTADIDTGVISPLPFPHPPWIAPPLPGMARGDMQGCADTINGSVSFLRSALDQIANMTITRCITYNTSYLANFTYINGIQSVELATKGSFNNVTGLSFVRGAGPFEKRGIGSRSPIYNIHAIETFAYQAVMDAFGRMFVGVIAYEYPPGNEDRKPAHTNDTQMMLTPLLGTADYSFLQSLDMGSSVGGIGSLLESVEDGGTPWNGYSVLQTLNSTLPVASVIEELFRNATISLMSMPLLRPNYSSPYAPPDVAMTLTAYSIIYSYAARTLWLAYGIAIGMTLLSILLGFVSIYYNDGFSYMTKFSTILRIAYCIDLSEPVRPEDTDGKDPTPRYIGNLTISFPPTGKTGRYEKAAVVSEEEQL</sequence>
<gene>
    <name evidence="2" type="ORF">H0G86_009655</name>
</gene>
<proteinExistence type="predicted"/>
<keyword evidence="1" id="KW-0472">Membrane</keyword>
<evidence type="ECO:0000313" key="3">
    <source>
        <dbReference type="Proteomes" id="UP000826661"/>
    </source>
</evidence>
<evidence type="ECO:0000313" key="2">
    <source>
        <dbReference type="EMBL" id="QYT02661.1"/>
    </source>
</evidence>
<keyword evidence="1" id="KW-1133">Transmembrane helix</keyword>
<organism evidence="2 3">
    <name type="scientific">Trichoderma simmonsii</name>
    <dbReference type="NCBI Taxonomy" id="1491479"/>
    <lineage>
        <taxon>Eukaryota</taxon>
        <taxon>Fungi</taxon>
        <taxon>Dikarya</taxon>
        <taxon>Ascomycota</taxon>
        <taxon>Pezizomycotina</taxon>
        <taxon>Sordariomycetes</taxon>
        <taxon>Hypocreomycetidae</taxon>
        <taxon>Hypocreales</taxon>
        <taxon>Hypocreaceae</taxon>
        <taxon>Trichoderma</taxon>
    </lineage>
</organism>
<protein>
    <submittedName>
        <fullName evidence="2">Uncharacterized protein</fullName>
    </submittedName>
</protein>
<accession>A0A8G0PHE8</accession>
<feature type="transmembrane region" description="Helical" evidence="1">
    <location>
        <begin position="546"/>
        <end position="569"/>
    </location>
</feature>
<dbReference type="PANTHER" id="PTHR35041:SF6">
    <property type="entry name" value="FORMYLMETHIONINE DEFORMYLASE-LIKE PROTEIN-RELATED"/>
    <property type="match status" value="1"/>
</dbReference>
<evidence type="ECO:0000256" key="1">
    <source>
        <dbReference type="SAM" id="Phobius"/>
    </source>
</evidence>
<keyword evidence="1" id="KW-0812">Transmembrane</keyword>
<feature type="transmembrane region" description="Helical" evidence="1">
    <location>
        <begin position="129"/>
        <end position="153"/>
    </location>
</feature>
<dbReference type="AlphaFoldDB" id="A0A8G0PHE8"/>
<dbReference type="Proteomes" id="UP000826661">
    <property type="component" value="Chromosome V"/>
</dbReference>
<dbReference type="EMBL" id="CP075868">
    <property type="protein sequence ID" value="QYT02661.1"/>
    <property type="molecule type" value="Genomic_DNA"/>
</dbReference>
<feature type="transmembrane region" description="Helical" evidence="1">
    <location>
        <begin position="15"/>
        <end position="35"/>
    </location>
</feature>